<evidence type="ECO:0000256" key="1">
    <source>
        <dbReference type="ARBA" id="ARBA00001946"/>
    </source>
</evidence>
<dbReference type="AlphaFoldDB" id="A0A6B0TPD6"/>
<keyword evidence="7 10" id="KW-0067">ATP-binding</keyword>
<proteinExistence type="inferred from homology"/>
<keyword evidence="5 10" id="KW-0819">tRNA processing</keyword>
<evidence type="ECO:0000256" key="5">
    <source>
        <dbReference type="ARBA" id="ARBA00022694"/>
    </source>
</evidence>
<feature type="site" description="Interaction with substrate tRNA" evidence="10">
    <location>
        <position position="104"/>
    </location>
</feature>
<protein>
    <recommendedName>
        <fullName evidence="10">tRNA dimethylallyltransferase</fullName>
        <ecNumber evidence="10">2.5.1.75</ecNumber>
    </recommendedName>
    <alternativeName>
        <fullName evidence="10">Dimethylallyl diphosphate:tRNA dimethylallyltransferase</fullName>
        <shortName evidence="10">DMAPP:tRNA dimethylallyltransferase</shortName>
        <shortName evidence="10">DMATase</shortName>
    </alternativeName>
    <alternativeName>
        <fullName evidence="10">Isopentenyl-diphosphate:tRNA isopentenyltransferase</fullName>
        <shortName evidence="10">IPP transferase</shortName>
        <shortName evidence="10">IPPT</shortName>
        <shortName evidence="10">IPTase</shortName>
    </alternativeName>
</protein>
<evidence type="ECO:0000256" key="2">
    <source>
        <dbReference type="ARBA" id="ARBA00003213"/>
    </source>
</evidence>
<name>A0A6B0TPD6_9RHOB</name>
<evidence type="ECO:0000256" key="3">
    <source>
        <dbReference type="ARBA" id="ARBA00005842"/>
    </source>
</evidence>
<gene>
    <name evidence="10 14" type="primary">miaA</name>
    <name evidence="14" type="ORF">GSH16_09870</name>
</gene>
<dbReference type="Pfam" id="PF01715">
    <property type="entry name" value="IPPT"/>
    <property type="match status" value="1"/>
</dbReference>
<organism evidence="14 15">
    <name type="scientific">Oceanomicrobium pacificus</name>
    <dbReference type="NCBI Taxonomy" id="2692916"/>
    <lineage>
        <taxon>Bacteria</taxon>
        <taxon>Pseudomonadati</taxon>
        <taxon>Pseudomonadota</taxon>
        <taxon>Alphaproteobacteria</taxon>
        <taxon>Rhodobacterales</taxon>
        <taxon>Paracoccaceae</taxon>
        <taxon>Oceanomicrobium</taxon>
    </lineage>
</organism>
<accession>A0A6B0TPD6</accession>
<dbReference type="NCBIfam" id="TIGR00174">
    <property type="entry name" value="miaA"/>
    <property type="match status" value="1"/>
</dbReference>
<dbReference type="InterPro" id="IPR018022">
    <property type="entry name" value="IPT"/>
</dbReference>
<evidence type="ECO:0000256" key="4">
    <source>
        <dbReference type="ARBA" id="ARBA00022679"/>
    </source>
</evidence>
<keyword evidence="4 10" id="KW-0808">Transferase</keyword>
<evidence type="ECO:0000313" key="14">
    <source>
        <dbReference type="EMBL" id="MXU65756.1"/>
    </source>
</evidence>
<comment type="similarity">
    <text evidence="3 10 13">Belongs to the IPP transferase family.</text>
</comment>
<comment type="subunit">
    <text evidence="10">Monomer.</text>
</comment>
<dbReference type="SUPFAM" id="SSF52540">
    <property type="entry name" value="P-loop containing nucleoside triphosphate hydrolases"/>
    <property type="match status" value="2"/>
</dbReference>
<comment type="cofactor">
    <cofactor evidence="1 10">
        <name>Mg(2+)</name>
        <dbReference type="ChEBI" id="CHEBI:18420"/>
    </cofactor>
</comment>
<evidence type="ECO:0000256" key="9">
    <source>
        <dbReference type="ARBA" id="ARBA00049563"/>
    </source>
</evidence>
<evidence type="ECO:0000256" key="6">
    <source>
        <dbReference type="ARBA" id="ARBA00022741"/>
    </source>
</evidence>
<keyword evidence="8 10" id="KW-0460">Magnesium</keyword>
<evidence type="ECO:0000256" key="8">
    <source>
        <dbReference type="ARBA" id="ARBA00022842"/>
    </source>
</evidence>
<feature type="site" description="Interaction with substrate tRNA" evidence="10">
    <location>
        <position position="126"/>
    </location>
</feature>
<keyword evidence="6 10" id="KW-0547">Nucleotide-binding</keyword>
<reference evidence="14 15" key="1">
    <citation type="submission" date="2019-12" db="EMBL/GenBank/DDBJ databases">
        <title>Strain KN286 was isolated from seawater, which was collected from Caroline Seamount in the tropical western Pacific.</title>
        <authorList>
            <person name="Wang Q."/>
        </authorList>
    </citation>
    <scope>NUCLEOTIDE SEQUENCE [LARGE SCALE GENOMIC DNA]</scope>
    <source>
        <strain evidence="14 15">KN286</strain>
    </source>
</reference>
<evidence type="ECO:0000256" key="10">
    <source>
        <dbReference type="HAMAP-Rule" id="MF_00185"/>
    </source>
</evidence>
<comment type="caution">
    <text evidence="14">The sequence shown here is derived from an EMBL/GenBank/DDBJ whole genome shotgun (WGS) entry which is preliminary data.</text>
</comment>
<dbReference type="GO" id="GO:0005524">
    <property type="term" value="F:ATP binding"/>
    <property type="evidence" value="ECO:0007669"/>
    <property type="project" value="UniProtKB-UniRule"/>
</dbReference>
<keyword evidence="15" id="KW-1185">Reference proteome</keyword>
<dbReference type="GO" id="GO:0052381">
    <property type="term" value="F:tRNA dimethylallyltransferase activity"/>
    <property type="evidence" value="ECO:0007669"/>
    <property type="project" value="UniProtKB-UniRule"/>
</dbReference>
<dbReference type="EMBL" id="WUWG01000003">
    <property type="protein sequence ID" value="MXU65756.1"/>
    <property type="molecule type" value="Genomic_DNA"/>
</dbReference>
<dbReference type="Gene3D" id="3.40.50.300">
    <property type="entry name" value="P-loop containing nucleotide triphosphate hydrolases"/>
    <property type="match status" value="1"/>
</dbReference>
<feature type="binding site" evidence="10">
    <location>
        <begin position="15"/>
        <end position="20"/>
    </location>
    <ligand>
        <name>substrate</name>
    </ligand>
</feature>
<dbReference type="HAMAP" id="MF_00185">
    <property type="entry name" value="IPP_trans"/>
    <property type="match status" value="1"/>
</dbReference>
<feature type="binding site" evidence="10">
    <location>
        <begin position="13"/>
        <end position="20"/>
    </location>
    <ligand>
        <name>ATP</name>
        <dbReference type="ChEBI" id="CHEBI:30616"/>
    </ligand>
</feature>
<dbReference type="InterPro" id="IPR039657">
    <property type="entry name" value="Dimethylallyltransferase"/>
</dbReference>
<comment type="function">
    <text evidence="2 10 12">Catalyzes the transfer of a dimethylallyl group onto the adenine at position 37 in tRNAs that read codons beginning with uridine, leading to the formation of N6-(dimethylallyl)adenosine (i(6)A).</text>
</comment>
<evidence type="ECO:0000256" key="12">
    <source>
        <dbReference type="RuleBase" id="RU003784"/>
    </source>
</evidence>
<comment type="caution">
    <text evidence="10">Lacks conserved residue(s) required for the propagation of feature annotation.</text>
</comment>
<comment type="catalytic activity">
    <reaction evidence="9 10 11">
        <text>adenosine(37) in tRNA + dimethylallyl diphosphate = N(6)-dimethylallyladenosine(37) in tRNA + diphosphate</text>
        <dbReference type="Rhea" id="RHEA:26482"/>
        <dbReference type="Rhea" id="RHEA-COMP:10162"/>
        <dbReference type="Rhea" id="RHEA-COMP:10375"/>
        <dbReference type="ChEBI" id="CHEBI:33019"/>
        <dbReference type="ChEBI" id="CHEBI:57623"/>
        <dbReference type="ChEBI" id="CHEBI:74411"/>
        <dbReference type="ChEBI" id="CHEBI:74415"/>
        <dbReference type="EC" id="2.5.1.75"/>
    </reaction>
</comment>
<dbReference type="InterPro" id="IPR027417">
    <property type="entry name" value="P-loop_NTPase"/>
</dbReference>
<evidence type="ECO:0000256" key="13">
    <source>
        <dbReference type="RuleBase" id="RU003785"/>
    </source>
</evidence>
<dbReference type="Proteomes" id="UP000436016">
    <property type="component" value="Unassembled WGS sequence"/>
</dbReference>
<evidence type="ECO:0000256" key="11">
    <source>
        <dbReference type="RuleBase" id="RU003783"/>
    </source>
</evidence>
<evidence type="ECO:0000256" key="7">
    <source>
        <dbReference type="ARBA" id="ARBA00022840"/>
    </source>
</evidence>
<dbReference type="RefSeq" id="WP_160854522.1">
    <property type="nucleotide sequence ID" value="NZ_WUWG01000003.1"/>
</dbReference>
<sequence>MRDRQTDPILIAGPTASGKSALALALAENLGGAVVNADAIQVYDGWQILSARPDAADLARAPHRLYGHIAMDVAYSVGHWLRDVDAALDACRGAGQRPIIVGGTGLYLSALTEGLAQIPPVPADVRAEGDALRRDGGTDGLRAALVALDPAALDHLDPFNPARLQRAWEVLRATGRTLRDWQADTPPPLVPLEASTALVLTSAPAWLNARITRRFGQMVDLGALNEVARAHEAGLDPAWPSSRALGADALWDHLQGRMSRDAALALGALRTRQFAKRQRTWFRNRMTAWRTVRIDETPAEDLVSSIV</sequence>
<dbReference type="Gene3D" id="1.10.20.140">
    <property type="match status" value="1"/>
</dbReference>
<dbReference type="PANTHER" id="PTHR11088:SF60">
    <property type="entry name" value="TRNA DIMETHYLALLYLTRANSFERASE"/>
    <property type="match status" value="1"/>
</dbReference>
<dbReference type="GO" id="GO:0006400">
    <property type="term" value="P:tRNA modification"/>
    <property type="evidence" value="ECO:0007669"/>
    <property type="project" value="TreeGrafter"/>
</dbReference>
<dbReference type="PANTHER" id="PTHR11088">
    <property type="entry name" value="TRNA DIMETHYLALLYLTRANSFERASE"/>
    <property type="match status" value="1"/>
</dbReference>
<dbReference type="EC" id="2.5.1.75" evidence="10"/>
<evidence type="ECO:0000313" key="15">
    <source>
        <dbReference type="Proteomes" id="UP000436016"/>
    </source>
</evidence>